<accession>A0ABQ9IXX0</accession>
<dbReference type="SUPFAM" id="SSF56219">
    <property type="entry name" value="DNase I-like"/>
    <property type="match status" value="1"/>
</dbReference>
<proteinExistence type="predicted"/>
<dbReference type="EMBL" id="JAPWTJ010001923">
    <property type="protein sequence ID" value="KAJ8968841.1"/>
    <property type="molecule type" value="Genomic_DNA"/>
</dbReference>
<dbReference type="Pfam" id="PF00098">
    <property type="entry name" value="zf-CCHC"/>
    <property type="match status" value="1"/>
</dbReference>
<feature type="region of interest" description="Disordered" evidence="2">
    <location>
        <begin position="1"/>
        <end position="50"/>
    </location>
</feature>
<evidence type="ECO:0000259" key="3">
    <source>
        <dbReference type="PROSITE" id="PS50158"/>
    </source>
</evidence>
<gene>
    <name evidence="4" type="ORF">NQ317_017893</name>
</gene>
<keyword evidence="1" id="KW-0862">Zinc</keyword>
<evidence type="ECO:0000313" key="5">
    <source>
        <dbReference type="Proteomes" id="UP001162164"/>
    </source>
</evidence>
<organism evidence="4 5">
    <name type="scientific">Molorchus minor</name>
    <dbReference type="NCBI Taxonomy" id="1323400"/>
    <lineage>
        <taxon>Eukaryota</taxon>
        <taxon>Metazoa</taxon>
        <taxon>Ecdysozoa</taxon>
        <taxon>Arthropoda</taxon>
        <taxon>Hexapoda</taxon>
        <taxon>Insecta</taxon>
        <taxon>Pterygota</taxon>
        <taxon>Neoptera</taxon>
        <taxon>Endopterygota</taxon>
        <taxon>Coleoptera</taxon>
        <taxon>Polyphaga</taxon>
        <taxon>Cucujiformia</taxon>
        <taxon>Chrysomeloidea</taxon>
        <taxon>Cerambycidae</taxon>
        <taxon>Lamiinae</taxon>
        <taxon>Monochamini</taxon>
        <taxon>Molorchus</taxon>
    </lineage>
</organism>
<feature type="domain" description="CCHC-type" evidence="3">
    <location>
        <begin position="155"/>
        <end position="168"/>
    </location>
</feature>
<dbReference type="SUPFAM" id="SSF57756">
    <property type="entry name" value="Retrovirus zinc finger-like domains"/>
    <property type="match status" value="1"/>
</dbReference>
<evidence type="ECO:0000256" key="2">
    <source>
        <dbReference type="SAM" id="MobiDB-lite"/>
    </source>
</evidence>
<evidence type="ECO:0000313" key="4">
    <source>
        <dbReference type="EMBL" id="KAJ8968841.1"/>
    </source>
</evidence>
<dbReference type="Gene3D" id="3.60.10.10">
    <property type="entry name" value="Endonuclease/exonuclease/phosphatase"/>
    <property type="match status" value="1"/>
</dbReference>
<dbReference type="PANTHER" id="PTHR22639:SF3">
    <property type="entry name" value="ZINC FINGER CCHC DOMAIN-CONTAINING PROTEIN 3"/>
    <property type="match status" value="1"/>
</dbReference>
<sequence length="335" mass="38277">MPDIHTGERQRETGRKQRESRNENTAIVGRLEEDGELETRKGRKKTTGGRYIHKGHRWDHRQEDVAKEVCKLTGVASKEDIWLSNLRPYYGGNQAITVVTNEETANMLIKGQTIKIGYNKCQISAQTSVRQCYKCWRYGHTRGECKEQADYSNSCRNCGETGHMGKECNTAPKCTNCKETGHSAGQRQCPEYKKALRQAHTKRVIAPLVNSVNRNKGEMKIMQVNLGRAWAAHDLAHAVAKREEIDILMVSEPNKRMIERQDWIKDNKGDAAIYLYNKNIEVEGVNKRNGYIRLKLRDLDIYSCYFSPNIPIADFENPLRPTSIPVFKATPHIVS</sequence>
<dbReference type="InterPro" id="IPR042509">
    <property type="entry name" value="ZCCHC3"/>
</dbReference>
<reference evidence="4" key="1">
    <citation type="journal article" date="2023" name="Insect Mol. Biol.">
        <title>Genome sequencing provides insights into the evolution of gene families encoding plant cell wall-degrading enzymes in longhorned beetles.</title>
        <authorList>
            <person name="Shin N.R."/>
            <person name="Okamura Y."/>
            <person name="Kirsch R."/>
            <person name="Pauchet Y."/>
        </authorList>
    </citation>
    <scope>NUCLEOTIDE SEQUENCE</scope>
    <source>
        <strain evidence="4">MMC_N1</strain>
    </source>
</reference>
<dbReference type="InterPro" id="IPR001878">
    <property type="entry name" value="Znf_CCHC"/>
</dbReference>
<keyword evidence="1" id="KW-0863">Zinc-finger</keyword>
<dbReference type="InterPro" id="IPR036691">
    <property type="entry name" value="Endo/exonu/phosph_ase_sf"/>
</dbReference>
<dbReference type="InterPro" id="IPR036875">
    <property type="entry name" value="Znf_CCHC_sf"/>
</dbReference>
<keyword evidence="5" id="KW-1185">Reference proteome</keyword>
<dbReference type="Proteomes" id="UP001162164">
    <property type="component" value="Unassembled WGS sequence"/>
</dbReference>
<name>A0ABQ9IXX0_9CUCU</name>
<evidence type="ECO:0000256" key="1">
    <source>
        <dbReference type="PROSITE-ProRule" id="PRU00047"/>
    </source>
</evidence>
<feature type="domain" description="CCHC-type" evidence="3">
    <location>
        <begin position="132"/>
        <end position="147"/>
    </location>
</feature>
<protein>
    <recommendedName>
        <fullName evidence="3">CCHC-type domain-containing protein</fullName>
    </recommendedName>
</protein>
<dbReference type="PROSITE" id="PS50158">
    <property type="entry name" value="ZF_CCHC"/>
    <property type="match status" value="2"/>
</dbReference>
<feature type="compositionally biased region" description="Basic residues" evidence="2">
    <location>
        <begin position="41"/>
        <end position="50"/>
    </location>
</feature>
<dbReference type="PANTHER" id="PTHR22639">
    <property type="entry name" value="GAG-RELATED PROTEIN"/>
    <property type="match status" value="1"/>
</dbReference>
<dbReference type="Gene3D" id="4.10.60.10">
    <property type="entry name" value="Zinc finger, CCHC-type"/>
    <property type="match status" value="1"/>
</dbReference>
<keyword evidence="1" id="KW-0479">Metal-binding</keyword>
<comment type="caution">
    <text evidence="4">The sequence shown here is derived from an EMBL/GenBank/DDBJ whole genome shotgun (WGS) entry which is preliminary data.</text>
</comment>
<dbReference type="SMART" id="SM00343">
    <property type="entry name" value="ZnF_C2HC"/>
    <property type="match status" value="3"/>
</dbReference>
<feature type="compositionally biased region" description="Basic and acidic residues" evidence="2">
    <location>
        <begin position="1"/>
        <end position="22"/>
    </location>
</feature>